<evidence type="ECO:0000256" key="1">
    <source>
        <dbReference type="ARBA" id="ARBA00022729"/>
    </source>
</evidence>
<accession>A0ABY2WR22</accession>
<comment type="caution">
    <text evidence="5">The sequence shown here is derived from an EMBL/GenBank/DDBJ whole genome shotgun (WGS) entry which is preliminary data.</text>
</comment>
<dbReference type="RefSeq" id="WP_138834951.1">
    <property type="nucleotide sequence ID" value="NZ_VCNI01000001.1"/>
</dbReference>
<evidence type="ECO:0000313" key="5">
    <source>
        <dbReference type="EMBL" id="TMU57449.1"/>
    </source>
</evidence>
<reference evidence="5 6" key="1">
    <citation type="submission" date="2019-05" db="EMBL/GenBank/DDBJ databases">
        <title>Flagellimonas sp. AsT0115, sp. nov., isolated from a marine red algae, Asparagopsis taxiformis.</title>
        <authorList>
            <person name="Kim J."/>
            <person name="Jeong S.E."/>
            <person name="Jeon C.O."/>
        </authorList>
    </citation>
    <scope>NUCLEOTIDE SEQUENCE [LARGE SCALE GENOMIC DNA]</scope>
    <source>
        <strain evidence="5 6">AsT0115</strain>
    </source>
</reference>
<feature type="chain" id="PRO_5046799810" evidence="2">
    <location>
        <begin position="21"/>
        <end position="639"/>
    </location>
</feature>
<organism evidence="5 6">
    <name type="scientific">Flagellimonas algicola</name>
    <dbReference type="NCBI Taxonomy" id="2583815"/>
    <lineage>
        <taxon>Bacteria</taxon>
        <taxon>Pseudomonadati</taxon>
        <taxon>Bacteroidota</taxon>
        <taxon>Flavobacteriia</taxon>
        <taxon>Flavobacteriales</taxon>
        <taxon>Flavobacteriaceae</taxon>
        <taxon>Flagellimonas</taxon>
    </lineage>
</organism>
<dbReference type="InterPro" id="IPR045829">
    <property type="entry name" value="PKD_6"/>
</dbReference>
<dbReference type="EMBL" id="VCNI01000001">
    <property type="protein sequence ID" value="TMU57449.1"/>
    <property type="molecule type" value="Genomic_DNA"/>
</dbReference>
<protein>
    <submittedName>
        <fullName evidence="5">T9SS type A sorting domain-containing protein</fullName>
    </submittedName>
</protein>
<dbReference type="Pfam" id="PF13582">
    <property type="entry name" value="Reprolysin_3"/>
    <property type="match status" value="1"/>
</dbReference>
<keyword evidence="1 2" id="KW-0732">Signal</keyword>
<evidence type="ECO:0000256" key="2">
    <source>
        <dbReference type="SAM" id="SignalP"/>
    </source>
</evidence>
<evidence type="ECO:0000313" key="6">
    <source>
        <dbReference type="Proteomes" id="UP000751614"/>
    </source>
</evidence>
<name>A0ABY2WR22_9FLAO</name>
<dbReference type="Gene3D" id="3.40.390.10">
    <property type="entry name" value="Collagenase (Catalytic Domain)"/>
    <property type="match status" value="1"/>
</dbReference>
<dbReference type="InterPro" id="IPR026444">
    <property type="entry name" value="Secre_tail"/>
</dbReference>
<dbReference type="Pfam" id="PF19408">
    <property type="entry name" value="PKD_6"/>
    <property type="match status" value="1"/>
</dbReference>
<dbReference type="Proteomes" id="UP000751614">
    <property type="component" value="Unassembled WGS sequence"/>
</dbReference>
<feature type="domain" description="Secretion system C-terminal sorting" evidence="3">
    <location>
        <begin position="554"/>
        <end position="638"/>
    </location>
</feature>
<feature type="signal peptide" evidence="2">
    <location>
        <begin position="1"/>
        <end position="20"/>
    </location>
</feature>
<dbReference type="NCBIfam" id="TIGR04183">
    <property type="entry name" value="Por_Secre_tail"/>
    <property type="match status" value="1"/>
</dbReference>
<keyword evidence="6" id="KW-1185">Reference proteome</keyword>
<evidence type="ECO:0000259" key="4">
    <source>
        <dbReference type="Pfam" id="PF19408"/>
    </source>
</evidence>
<proteinExistence type="predicted"/>
<dbReference type="Pfam" id="PF18962">
    <property type="entry name" value="Por_Secre_tail"/>
    <property type="match status" value="1"/>
</dbReference>
<gene>
    <name evidence="5" type="ORF">FGG15_07870</name>
</gene>
<feature type="domain" description="PKD-like" evidence="4">
    <location>
        <begin position="383"/>
        <end position="466"/>
    </location>
</feature>
<sequence length="639" mass="69154">MRKITLALLFVVLQSPFAHSQMEIVSNRTTISSSQRQMLDTSLEEYQLVQMDIAGFKRGIAASKETDVLWRLGGGQILEMTLYPHEIRSPNFEAFIITEKGKTKREEVETITYKGYLKNGRPVRLTIDDAFIYGGFETEKGVMYVQQLRDFIGDRTISDDKLVLYMSDKLKYLEGTCGTEDVPEDKAFSTLQSNRSTSAGCSIIELQLHCDPQYAAARANSFAQMLGEINLIQDVWDDDLDAVLTVTSHIEFQAGGYTSFDPVTIINEIRNQWNVSSTPKDLIHLFTGKDLGGNLGRASGIGDACNDTRPVCYSVDRADVHETVSHEIGHLFDGRHGDGANCGIPGTRTMMCPGFDKDLNFSAASITRITNFLDNENCFNVNTTSISGTSNICVNNTHTYSLTNFRQTAGTTVTWSLNNSRATIVSGQGTSSVSVRGVSNGGVTLTAVINYPGNDCGSVTETKSITVGAPNLTISIMGPDYHGWIIAQASGGSGTHTWTLNGSTTWTSTSNTTSRYVGCNGGYLTVQASGSCGLATGGTGIPYGCSGGGFPLIVYPNPADNELNVQLDNNLNTISNESLLPEGPIDLTIFDMGGQVVKSVKMDGGTKTLSIEVSDLKKGNYFIRIRGGGIEQTHQVVIE</sequence>
<dbReference type="SUPFAM" id="SSF55486">
    <property type="entry name" value="Metalloproteases ('zincins'), catalytic domain"/>
    <property type="match status" value="1"/>
</dbReference>
<evidence type="ECO:0000259" key="3">
    <source>
        <dbReference type="Pfam" id="PF18962"/>
    </source>
</evidence>
<dbReference type="InterPro" id="IPR024079">
    <property type="entry name" value="MetalloPept_cat_dom_sf"/>
</dbReference>